<dbReference type="Gene3D" id="1.10.10.60">
    <property type="entry name" value="Homeodomain-like"/>
    <property type="match status" value="1"/>
</dbReference>
<reference evidence="6" key="1">
    <citation type="journal article" date="2023" name="Science">
        <title>Elucidation of the pathway for biosynthesis of saponin adjuvants from the soapbark tree.</title>
        <authorList>
            <person name="Reed J."/>
            <person name="Orme A."/>
            <person name="El-Demerdash A."/>
            <person name="Owen C."/>
            <person name="Martin L.B.B."/>
            <person name="Misra R.C."/>
            <person name="Kikuchi S."/>
            <person name="Rejzek M."/>
            <person name="Martin A.C."/>
            <person name="Harkess A."/>
            <person name="Leebens-Mack J."/>
            <person name="Louveau T."/>
            <person name="Stephenson M.J."/>
            <person name="Osbourn A."/>
        </authorList>
    </citation>
    <scope>NUCLEOTIDE SEQUENCE</scope>
    <source>
        <strain evidence="6">S10</strain>
    </source>
</reference>
<evidence type="ECO:0000256" key="1">
    <source>
        <dbReference type="ARBA" id="ARBA00004123"/>
    </source>
</evidence>
<dbReference type="EMBL" id="JARAOO010000014">
    <property type="protein sequence ID" value="KAJ7943091.1"/>
    <property type="molecule type" value="Genomic_DNA"/>
</dbReference>
<dbReference type="Proteomes" id="UP001163823">
    <property type="component" value="Chromosome 14"/>
</dbReference>
<comment type="caution">
    <text evidence="6">The sequence shown here is derived from an EMBL/GenBank/DDBJ whole genome shotgun (WGS) entry which is preliminary data.</text>
</comment>
<dbReference type="PANTHER" id="PTHR43367:SF1">
    <property type="entry name" value="TWO-COMPONENT RESPONSE REGULATOR-LIKE APRR6-RELATED"/>
    <property type="match status" value="1"/>
</dbReference>
<accession>A0AAD7P5R4</accession>
<dbReference type="KEGG" id="qsa:O6P43_032684"/>
<dbReference type="SUPFAM" id="SSF52172">
    <property type="entry name" value="CheY-like"/>
    <property type="match status" value="1"/>
</dbReference>
<evidence type="ECO:0000256" key="2">
    <source>
        <dbReference type="ARBA" id="ARBA00023015"/>
    </source>
</evidence>
<evidence type="ECO:0000313" key="7">
    <source>
        <dbReference type="Proteomes" id="UP001163823"/>
    </source>
</evidence>
<comment type="subcellular location">
    <subcellularLocation>
        <location evidence="1">Nucleus</location>
    </subcellularLocation>
</comment>
<dbReference type="InterPro" id="IPR006447">
    <property type="entry name" value="Myb_dom_plants"/>
</dbReference>
<proteinExistence type="predicted"/>
<sequence length="602" mass="67326">MEDTREYMRAALINSVPAFARGLEILLVDNDSMSLMYLSSLLEQYSFKVTTTELASVALSKLSNENHPFKLVMANSNIRDLDILSFLPKLFRKEIPAICVGARAFLDEPISFEDLQDVWQYACYRNQENKTQKRNCERRVNYGNKSGGIKIKEVGDKFRPTTRNNLHGTEKLHTVTYPEVTNKQKEVQVGLVGESHAKNLQHTCIQQLMTTDFHVKGRNGMKRTYTDNEGNQKEKRTKFISKQIDFAATNYKTAEEEWERRYDNDGSTDKTSHFSWSSELHHKFEMALSELGDNARPKSLLKMMNEPNLPLCQVASHLQKYKAQVQRIIETGNSQLSSVNQSSISGRNQFAAIFGRQSSLPDYGFARTCIGIGGNTTESITFNSLTDSRLTGNVGSHDQRTSKRNFGHIGLFGNSTPYYPTFPYSSGQTLQFLNVPQVNQEIGCTQGFSASFTSPNGKRYQNQSAIKFTSTNEELEFSKAQIILGNATIPIKHPMELTNHESQNIDAVLGQSVPAPSMNQDIGRTPGFTASFSYLNDNQYQNQLPSYISGTTEGIEFSPVQITTENATIPNKLPTGLTNNGSQEKDAAVGQSIPAPSVDQNQ</sequence>
<keyword evidence="3" id="KW-0804">Transcription</keyword>
<dbReference type="AlphaFoldDB" id="A0AAD7P5R4"/>
<organism evidence="6 7">
    <name type="scientific">Quillaja saponaria</name>
    <name type="common">Soap bark tree</name>
    <dbReference type="NCBI Taxonomy" id="32244"/>
    <lineage>
        <taxon>Eukaryota</taxon>
        <taxon>Viridiplantae</taxon>
        <taxon>Streptophyta</taxon>
        <taxon>Embryophyta</taxon>
        <taxon>Tracheophyta</taxon>
        <taxon>Spermatophyta</taxon>
        <taxon>Magnoliopsida</taxon>
        <taxon>eudicotyledons</taxon>
        <taxon>Gunneridae</taxon>
        <taxon>Pentapetalae</taxon>
        <taxon>rosids</taxon>
        <taxon>fabids</taxon>
        <taxon>Fabales</taxon>
        <taxon>Quillajaceae</taxon>
        <taxon>Quillaja</taxon>
    </lineage>
</organism>
<dbReference type="NCBIfam" id="TIGR01557">
    <property type="entry name" value="myb_SHAQKYF"/>
    <property type="match status" value="1"/>
</dbReference>
<dbReference type="GO" id="GO:0005634">
    <property type="term" value="C:nucleus"/>
    <property type="evidence" value="ECO:0007669"/>
    <property type="project" value="UniProtKB-SubCell"/>
</dbReference>
<protein>
    <submittedName>
        <fullName evidence="6">Two-component response regulator</fullName>
    </submittedName>
</protein>
<gene>
    <name evidence="6" type="ORF">O6P43_032684</name>
</gene>
<name>A0AAD7P5R4_QUISA</name>
<dbReference type="Gene3D" id="3.40.50.2300">
    <property type="match status" value="1"/>
</dbReference>
<feature type="region of interest" description="Disordered" evidence="5">
    <location>
        <begin position="566"/>
        <end position="602"/>
    </location>
</feature>
<dbReference type="PANTHER" id="PTHR43367">
    <property type="match status" value="1"/>
</dbReference>
<dbReference type="SUPFAM" id="SSF46689">
    <property type="entry name" value="Homeodomain-like"/>
    <property type="match status" value="1"/>
</dbReference>
<dbReference type="InterPro" id="IPR011006">
    <property type="entry name" value="CheY-like_superfamily"/>
</dbReference>
<evidence type="ECO:0000256" key="3">
    <source>
        <dbReference type="ARBA" id="ARBA00023163"/>
    </source>
</evidence>
<dbReference type="InterPro" id="IPR009057">
    <property type="entry name" value="Homeodomain-like_sf"/>
</dbReference>
<evidence type="ECO:0000256" key="5">
    <source>
        <dbReference type="SAM" id="MobiDB-lite"/>
    </source>
</evidence>
<keyword evidence="7" id="KW-1185">Reference proteome</keyword>
<keyword evidence="2" id="KW-0805">Transcription regulation</keyword>
<evidence type="ECO:0000256" key="4">
    <source>
        <dbReference type="ARBA" id="ARBA00023242"/>
    </source>
</evidence>
<dbReference type="GO" id="GO:0003677">
    <property type="term" value="F:DNA binding"/>
    <property type="evidence" value="ECO:0007669"/>
    <property type="project" value="InterPro"/>
</dbReference>
<evidence type="ECO:0000313" key="6">
    <source>
        <dbReference type="EMBL" id="KAJ7943091.1"/>
    </source>
</evidence>
<keyword evidence="4" id="KW-0539">Nucleus</keyword>